<proteinExistence type="predicted"/>
<sequence>MLIGASPTLKPVVTPDVDVARSSEVGGAEPVSPVSSEAPRTLHGVRDVVFVGVGSSTAYLLNGMNRQYAPDGHQPWTPGDHAEPGPYTGSVAIVGQQDAWAPAVRGRGVLNHQEEIVGQWAIGAPGHAPAYMDRDTLVEQNREQIGRARELGADVHEQPLRSVERLDNGNFQVTLGDGSTLETRQLILGMGAGPHSSVPNVQIARAALNALLADLPEGRGGLLNAQQRSDLLGTDAKKRDAALKTLGLDDTARGELEGAIAGIPMTRAERMLLNISYDHEDEVVAPRVMDLDSFMRLSETEDLSGKRVVVHGPNAGIDAVERAREKGARVDWLVRSTDPVLLDRNLLQHANQLTAVTEATEDSMLVLRHVGDVAIARGEGDPPLHLTGTGLSGDPAPDLRADYYVYALGQDAEAPGAILPCLGALARDLEPVYDNDQVFSDAAYKTVLGLQSKGSDSSKGLVIVGAAVAQIAPSVSHNYLERADRNALVASEFLAYPGYENGATLRRLITEGASKEAIMSAYETCKTEVGTFDAEVSAAGLTRPMDGLKFALDHLFEAREYFAGRDRSARGVALELGNQSSTTVASVVQSPQLGTVKAASAALAGIMPAYVSHGQANFTSDDRTMLRAYLAETREGLGDADAESFVQEVIATRHLKQADFVDRAAGALCGAVGAQAFVQEGLSPGLRDAVGVYHAGKDGDNEPALRAAVVRELNQDIDAGRVDTPVRGVPDSVRRAYEARLDRLASGAQPSTPMVLDWVLRTPVMTLPRTGFV</sequence>
<protein>
    <submittedName>
        <fullName evidence="1">Uncharacterized protein</fullName>
    </submittedName>
</protein>
<dbReference type="EMBL" id="FKBS01000002">
    <property type="protein sequence ID" value="CZZ88134.1"/>
    <property type="molecule type" value="Genomic_DNA"/>
</dbReference>
<dbReference type="AlphaFoldDB" id="A0A146AIE5"/>
<dbReference type="Proteomes" id="UP000077037">
    <property type="component" value="Unassembled WGS sequence"/>
</dbReference>
<dbReference type="InterPro" id="IPR036188">
    <property type="entry name" value="FAD/NAD-bd_sf"/>
</dbReference>
<dbReference type="SUPFAM" id="SSF51905">
    <property type="entry name" value="FAD/NAD(P)-binding domain"/>
    <property type="match status" value="1"/>
</dbReference>
<name>A0A146AIE5_9BORD</name>
<evidence type="ECO:0000313" key="1">
    <source>
        <dbReference type="EMBL" id="CZZ88134.1"/>
    </source>
</evidence>
<organism evidence="1 2">
    <name type="scientific">Bordetella ansorpii</name>
    <dbReference type="NCBI Taxonomy" id="288768"/>
    <lineage>
        <taxon>Bacteria</taxon>
        <taxon>Pseudomonadati</taxon>
        <taxon>Pseudomonadota</taxon>
        <taxon>Betaproteobacteria</taxon>
        <taxon>Burkholderiales</taxon>
        <taxon>Alcaligenaceae</taxon>
        <taxon>Bordetella</taxon>
    </lineage>
</organism>
<dbReference type="OrthoDB" id="9814580at2"/>
<dbReference type="Gene3D" id="3.50.50.60">
    <property type="entry name" value="FAD/NAD(P)-binding domain"/>
    <property type="match status" value="1"/>
</dbReference>
<gene>
    <name evidence="1" type="ORF">SAMEA1982600_00039</name>
</gene>
<reference evidence="1 2" key="1">
    <citation type="submission" date="2016-03" db="EMBL/GenBank/DDBJ databases">
        <authorList>
            <consortium name="Pathogen Informatics"/>
        </authorList>
    </citation>
    <scope>NUCLEOTIDE SEQUENCE [LARGE SCALE GENOMIC DNA]</scope>
    <source>
        <strain evidence="1 2">NCTC13364</strain>
    </source>
</reference>
<dbReference type="RefSeq" id="WP_066406284.1">
    <property type="nucleotide sequence ID" value="NZ_FKBS01000002.1"/>
</dbReference>
<accession>A0A146AIE5</accession>
<evidence type="ECO:0000313" key="2">
    <source>
        <dbReference type="Proteomes" id="UP000077037"/>
    </source>
</evidence>